<feature type="transmembrane region" description="Helical" evidence="5">
    <location>
        <begin position="257"/>
        <end position="274"/>
    </location>
</feature>
<sequence>MRSLRTEGRWRRAPRWGDISVWQGSATTPDLPRWPLTAMFVLFPIWWLLGPGEAMWIALAAVMLLLLLRHGEIRAPRGLGIWLLFLLWMGCSVIGIDSGGRLLGFVYRALLYVTVTVVFLYVYNARATLTARYVLGVLTVFWLIVVAGGYLGVFWPLFSIDTPLGMVLPSSLSSNDLIREMVVRRVTQYSPDAWAPIDPRPSAPFLYTNGWGNAYSALSPMVVAYLVMVRRERRFWWLLPLIPLSFVPAFLTLNRGMFLGLALALAYVLLRSVLSGNVRAIAALAGLSLVAAGAWAALPVADRLDHRVEVSSSTEDRADLYVEAFTRTLEQPVFGYGAPRPSETPGAPSVGTQGQFWMVMFSHGFPGAALFMGWLAWAFFRSVRERDPAGLACNTVILVTLVESLYYGIMTTGLMVAMLAAAVALRPTEDAEPAPLKSQPSRVRQI</sequence>
<feature type="transmembrane region" description="Helical" evidence="5">
    <location>
        <begin position="210"/>
        <end position="228"/>
    </location>
</feature>
<organism evidence="7 8">
    <name type="scientific">Cryobacterium shii</name>
    <dbReference type="NCBI Taxonomy" id="1259235"/>
    <lineage>
        <taxon>Bacteria</taxon>
        <taxon>Bacillati</taxon>
        <taxon>Actinomycetota</taxon>
        <taxon>Actinomycetes</taxon>
        <taxon>Micrococcales</taxon>
        <taxon>Microbacteriaceae</taxon>
        <taxon>Cryobacterium</taxon>
    </lineage>
</organism>
<dbReference type="PANTHER" id="PTHR37422">
    <property type="entry name" value="TEICHURONIC ACID BIOSYNTHESIS PROTEIN TUAE"/>
    <property type="match status" value="1"/>
</dbReference>
<evidence type="ECO:0000256" key="4">
    <source>
        <dbReference type="ARBA" id="ARBA00023136"/>
    </source>
</evidence>
<dbReference type="InterPro" id="IPR007016">
    <property type="entry name" value="O-antigen_ligase-rel_domated"/>
</dbReference>
<evidence type="ECO:0000259" key="6">
    <source>
        <dbReference type="Pfam" id="PF04932"/>
    </source>
</evidence>
<dbReference type="Proteomes" id="UP000297403">
    <property type="component" value="Unassembled WGS sequence"/>
</dbReference>
<feature type="transmembrane region" description="Helical" evidence="5">
    <location>
        <begin position="45"/>
        <end position="67"/>
    </location>
</feature>
<evidence type="ECO:0000256" key="5">
    <source>
        <dbReference type="SAM" id="Phobius"/>
    </source>
</evidence>
<gene>
    <name evidence="7" type="ORF">E3O49_09550</name>
</gene>
<evidence type="ECO:0000256" key="1">
    <source>
        <dbReference type="ARBA" id="ARBA00004141"/>
    </source>
</evidence>
<keyword evidence="8" id="KW-1185">Reference proteome</keyword>
<proteinExistence type="predicted"/>
<evidence type="ECO:0000256" key="2">
    <source>
        <dbReference type="ARBA" id="ARBA00022692"/>
    </source>
</evidence>
<keyword evidence="4 5" id="KW-0472">Membrane</keyword>
<dbReference type="PANTHER" id="PTHR37422:SF13">
    <property type="entry name" value="LIPOPOLYSACCHARIDE BIOSYNTHESIS PROTEIN PA4999-RELATED"/>
    <property type="match status" value="1"/>
</dbReference>
<comment type="subcellular location">
    <subcellularLocation>
        <location evidence="1">Membrane</location>
        <topology evidence="1">Multi-pass membrane protein</topology>
    </subcellularLocation>
</comment>
<dbReference type="EMBL" id="SOFY01000049">
    <property type="protein sequence ID" value="TFC46648.1"/>
    <property type="molecule type" value="Genomic_DNA"/>
</dbReference>
<dbReference type="AlphaFoldDB" id="A0AAQ2C5W1"/>
<evidence type="ECO:0000256" key="3">
    <source>
        <dbReference type="ARBA" id="ARBA00022989"/>
    </source>
</evidence>
<feature type="domain" description="O-antigen ligase-related" evidence="6">
    <location>
        <begin position="244"/>
        <end position="372"/>
    </location>
</feature>
<dbReference type="Pfam" id="PF04932">
    <property type="entry name" value="Wzy_C"/>
    <property type="match status" value="1"/>
</dbReference>
<feature type="transmembrane region" description="Helical" evidence="5">
    <location>
        <begin position="79"/>
        <end position="96"/>
    </location>
</feature>
<protein>
    <recommendedName>
        <fullName evidence="6">O-antigen ligase-related domain-containing protein</fullName>
    </recommendedName>
</protein>
<reference evidence="7 8" key="1">
    <citation type="submission" date="2019-03" db="EMBL/GenBank/DDBJ databases">
        <title>Genomics of glacier-inhabiting Cryobacterium strains.</title>
        <authorList>
            <person name="Liu Q."/>
            <person name="Xin Y.-H."/>
        </authorList>
    </citation>
    <scope>NUCLEOTIDE SEQUENCE [LARGE SCALE GENOMIC DNA]</scope>
    <source>
        <strain evidence="8">TMT1-22</strain>
    </source>
</reference>
<accession>A0AAQ2C5W1</accession>
<dbReference type="GO" id="GO:0016020">
    <property type="term" value="C:membrane"/>
    <property type="evidence" value="ECO:0007669"/>
    <property type="project" value="UniProtKB-SubCell"/>
</dbReference>
<feature type="transmembrane region" description="Helical" evidence="5">
    <location>
        <begin position="356"/>
        <end position="380"/>
    </location>
</feature>
<feature type="transmembrane region" description="Helical" evidence="5">
    <location>
        <begin position="102"/>
        <end position="123"/>
    </location>
</feature>
<feature type="transmembrane region" description="Helical" evidence="5">
    <location>
        <begin position="135"/>
        <end position="158"/>
    </location>
</feature>
<evidence type="ECO:0000313" key="8">
    <source>
        <dbReference type="Proteomes" id="UP000297403"/>
    </source>
</evidence>
<keyword evidence="2 5" id="KW-0812">Transmembrane</keyword>
<feature type="transmembrane region" description="Helical" evidence="5">
    <location>
        <begin position="235"/>
        <end position="251"/>
    </location>
</feature>
<dbReference type="InterPro" id="IPR051533">
    <property type="entry name" value="WaaL-like"/>
</dbReference>
<feature type="transmembrane region" description="Helical" evidence="5">
    <location>
        <begin position="392"/>
        <end position="425"/>
    </location>
</feature>
<comment type="caution">
    <text evidence="7">The sequence shown here is derived from an EMBL/GenBank/DDBJ whole genome shotgun (WGS) entry which is preliminary data.</text>
</comment>
<keyword evidence="3 5" id="KW-1133">Transmembrane helix</keyword>
<feature type="transmembrane region" description="Helical" evidence="5">
    <location>
        <begin position="281"/>
        <end position="301"/>
    </location>
</feature>
<evidence type="ECO:0000313" key="7">
    <source>
        <dbReference type="EMBL" id="TFC46648.1"/>
    </source>
</evidence>
<dbReference type="RefSeq" id="WP_134367890.1">
    <property type="nucleotide sequence ID" value="NZ_SOFY01000049.1"/>
</dbReference>
<name>A0AAQ2C5W1_9MICO</name>